<organism evidence="5 6">
    <name type="scientific">Caenorhabditis japonica</name>
    <dbReference type="NCBI Taxonomy" id="281687"/>
    <lineage>
        <taxon>Eukaryota</taxon>
        <taxon>Metazoa</taxon>
        <taxon>Ecdysozoa</taxon>
        <taxon>Nematoda</taxon>
        <taxon>Chromadorea</taxon>
        <taxon>Rhabditida</taxon>
        <taxon>Rhabditina</taxon>
        <taxon>Rhabditomorpha</taxon>
        <taxon>Rhabditoidea</taxon>
        <taxon>Rhabditidae</taxon>
        <taxon>Peloderinae</taxon>
        <taxon>Caenorhabditis</taxon>
    </lineage>
</organism>
<feature type="compositionally biased region" description="Polar residues" evidence="2">
    <location>
        <begin position="232"/>
        <end position="256"/>
    </location>
</feature>
<feature type="chain" id="PRO_5035950022" description="Apple domain-containing protein" evidence="3">
    <location>
        <begin position="18"/>
        <end position="503"/>
    </location>
</feature>
<dbReference type="PANTHER" id="PTHR47327">
    <property type="entry name" value="FI18240P1-RELATED"/>
    <property type="match status" value="1"/>
</dbReference>
<dbReference type="CDD" id="cd01099">
    <property type="entry name" value="PAN_AP_HGF"/>
    <property type="match status" value="1"/>
</dbReference>
<feature type="compositionally biased region" description="Polar residues" evidence="2">
    <location>
        <begin position="291"/>
        <end position="316"/>
    </location>
</feature>
<keyword evidence="3" id="KW-0732">Signal</keyword>
<proteinExistence type="predicted"/>
<dbReference type="Gene3D" id="2.20.100.10">
    <property type="entry name" value="Thrombospondin type-1 (TSP1) repeat"/>
    <property type="match status" value="1"/>
</dbReference>
<dbReference type="InterPro" id="IPR036383">
    <property type="entry name" value="TSP1_rpt_sf"/>
</dbReference>
<dbReference type="PANTHER" id="PTHR47327:SF4">
    <property type="entry name" value="APPLE DOMAIN-CONTAINING PROTEIN-RELATED"/>
    <property type="match status" value="1"/>
</dbReference>
<dbReference type="InterPro" id="IPR003609">
    <property type="entry name" value="Pan_app"/>
</dbReference>
<dbReference type="GO" id="GO:0009653">
    <property type="term" value="P:anatomical structure morphogenesis"/>
    <property type="evidence" value="ECO:0007669"/>
    <property type="project" value="TreeGrafter"/>
</dbReference>
<feature type="signal peptide" evidence="3">
    <location>
        <begin position="1"/>
        <end position="17"/>
    </location>
</feature>
<evidence type="ECO:0000313" key="5">
    <source>
        <dbReference type="EnsemblMetazoa" id="CJA04098.1"/>
    </source>
</evidence>
<feature type="region of interest" description="Disordered" evidence="2">
    <location>
        <begin position="207"/>
        <end position="317"/>
    </location>
</feature>
<dbReference type="SMART" id="SM00473">
    <property type="entry name" value="PAN_AP"/>
    <property type="match status" value="2"/>
</dbReference>
<dbReference type="InterPro" id="IPR052774">
    <property type="entry name" value="Celegans_DevNeuronal_Protein"/>
</dbReference>
<feature type="compositionally biased region" description="Acidic residues" evidence="2">
    <location>
        <begin position="262"/>
        <end position="275"/>
    </location>
</feature>
<keyword evidence="1" id="KW-0175">Coiled coil</keyword>
<dbReference type="PROSITE" id="PS50948">
    <property type="entry name" value="PAN"/>
    <property type="match status" value="2"/>
</dbReference>
<dbReference type="Pfam" id="PF00024">
    <property type="entry name" value="PAN_1"/>
    <property type="match status" value="2"/>
</dbReference>
<evidence type="ECO:0000256" key="3">
    <source>
        <dbReference type="SAM" id="SignalP"/>
    </source>
</evidence>
<feature type="domain" description="Apple" evidence="4">
    <location>
        <begin position="26"/>
        <end position="114"/>
    </location>
</feature>
<dbReference type="Proteomes" id="UP000005237">
    <property type="component" value="Unassembled WGS sequence"/>
</dbReference>
<evidence type="ECO:0000256" key="2">
    <source>
        <dbReference type="SAM" id="MobiDB-lite"/>
    </source>
</evidence>
<evidence type="ECO:0000256" key="1">
    <source>
        <dbReference type="SAM" id="Coils"/>
    </source>
</evidence>
<dbReference type="Gene3D" id="3.50.4.10">
    <property type="entry name" value="Hepatocyte Growth Factor"/>
    <property type="match status" value="2"/>
</dbReference>
<reference evidence="6" key="1">
    <citation type="submission" date="2010-08" db="EMBL/GenBank/DDBJ databases">
        <authorList>
            <consortium name="Caenorhabditis japonica Sequencing Consortium"/>
            <person name="Wilson R.K."/>
        </authorList>
    </citation>
    <scope>NUCLEOTIDE SEQUENCE [LARGE SCALE GENOMIC DNA]</scope>
    <source>
        <strain evidence="6">DF5081</strain>
    </source>
</reference>
<protein>
    <recommendedName>
        <fullName evidence="4">Apple domain-containing protein</fullName>
    </recommendedName>
</protein>
<evidence type="ECO:0000313" key="6">
    <source>
        <dbReference type="Proteomes" id="UP000005237"/>
    </source>
</evidence>
<dbReference type="EnsemblMetazoa" id="CJA04098.1">
    <property type="protein sequence ID" value="CJA04098.1"/>
    <property type="gene ID" value="WBGene00123302"/>
</dbReference>
<dbReference type="PROSITE" id="PS50092">
    <property type="entry name" value="TSP1"/>
    <property type="match status" value="1"/>
</dbReference>
<keyword evidence="6" id="KW-1185">Reference proteome</keyword>
<feature type="compositionally biased region" description="Basic and acidic residues" evidence="2">
    <location>
        <begin position="278"/>
        <end position="289"/>
    </location>
</feature>
<sequence length="503" mass="56601">MILYTLLYLCLVTSIYAKSVAVEDGCDQSQVSFFVTDNAQLVTDDFIVYKAISEDECLKTCSQNRDKFERPIICNSFTYDHASFSCTIQKEKSTPIGSGQVRTSLGKRYFEKICLTHNANPQCQLSQFIRVDQSVLVGYAVNMTLTDSIESCVSECIQEENCKSAMYFYEDGECITNKESALTKPSGFTKEENDKVIYFQNGCNNNNHIKTQNEDTSDAEETVEKVKPIAVTQISETTQKPTSDESAINEETTNAVAQAVQESEDEYEEEDELPESTEAPKEVVDDKSELPSASASDSEYSLPSLKSSIKKNSATHPRNFGSKTYEILKKQETVKKVKSEVIEAEEDSVEKEEAPVKVEDAFFSEWSDWTPCTKSEERQVRRRRCLNLRKCLGALMQVQNCPEIVQKPILQSHESVRSVVTADGDEYDEPITVDNISDDSVFSRPAPVINEQVWSPWQGTCQQFASSQPCNNGNMIGFESRECIAKNPTQCEGPFFRYCTLQC</sequence>
<feature type="coiled-coil region" evidence="1">
    <location>
        <begin position="327"/>
        <end position="354"/>
    </location>
</feature>
<dbReference type="AlphaFoldDB" id="A0A8R1DJU5"/>
<dbReference type="OMA" id="KVIYFQN"/>
<accession>A0A8R1DJU5</accession>
<feature type="domain" description="Apple" evidence="4">
    <location>
        <begin position="123"/>
        <end position="203"/>
    </location>
</feature>
<name>A0A8R1DJU5_CAEJA</name>
<dbReference type="SUPFAM" id="SSF57414">
    <property type="entry name" value="Hairpin loop containing domain-like"/>
    <property type="match status" value="2"/>
</dbReference>
<evidence type="ECO:0000259" key="4">
    <source>
        <dbReference type="PROSITE" id="PS50948"/>
    </source>
</evidence>
<reference evidence="5" key="2">
    <citation type="submission" date="2022-06" db="UniProtKB">
        <authorList>
            <consortium name="EnsemblMetazoa"/>
        </authorList>
    </citation>
    <scope>IDENTIFICATION</scope>
    <source>
        <strain evidence="5">DF5081</strain>
    </source>
</reference>
<dbReference type="InterPro" id="IPR000884">
    <property type="entry name" value="TSP1_rpt"/>
</dbReference>
<dbReference type="SUPFAM" id="SSF82895">
    <property type="entry name" value="TSP-1 type 1 repeat"/>
    <property type="match status" value="1"/>
</dbReference>